<dbReference type="InterPro" id="IPR012255">
    <property type="entry name" value="ETF_b"/>
</dbReference>
<evidence type="ECO:0000256" key="1">
    <source>
        <dbReference type="ARBA" id="ARBA00007557"/>
    </source>
</evidence>
<dbReference type="Gene3D" id="3.40.50.620">
    <property type="entry name" value="HUPs"/>
    <property type="match status" value="1"/>
</dbReference>
<reference evidence="5 6" key="1">
    <citation type="submission" date="2020-08" db="EMBL/GenBank/DDBJ databases">
        <title>Above-ground endophytic microbial communities from plants in different locations in the United States.</title>
        <authorList>
            <person name="Frank C."/>
        </authorList>
    </citation>
    <scope>NUCLEOTIDE SEQUENCE [LARGE SCALE GENOMIC DNA]</scope>
    <source>
        <strain evidence="5 6">WP4_2_2</strain>
    </source>
</reference>
<comment type="caution">
    <text evidence="5">The sequence shown here is derived from an EMBL/GenBank/DDBJ whole genome shotgun (WGS) entry which is preliminary data.</text>
</comment>
<comment type="similarity">
    <text evidence="1">Belongs to the ETF beta-subunit/FixA family.</text>
</comment>
<dbReference type="AlphaFoldDB" id="A0A7W9TZS7"/>
<evidence type="ECO:0000256" key="3">
    <source>
        <dbReference type="ARBA" id="ARBA00022982"/>
    </source>
</evidence>
<dbReference type="InterPro" id="IPR014730">
    <property type="entry name" value="ETF_a/b_N"/>
</dbReference>
<dbReference type="SMART" id="SM00893">
    <property type="entry name" value="ETF"/>
    <property type="match status" value="1"/>
</dbReference>
<dbReference type="RefSeq" id="WP_183726647.1">
    <property type="nucleotide sequence ID" value="NZ_JACHBW010000012.1"/>
</dbReference>
<proteinExistence type="inferred from homology"/>
<dbReference type="EMBL" id="JACHBW010000012">
    <property type="protein sequence ID" value="MBB6104422.1"/>
    <property type="molecule type" value="Genomic_DNA"/>
</dbReference>
<evidence type="ECO:0000313" key="5">
    <source>
        <dbReference type="EMBL" id="MBB6104422.1"/>
    </source>
</evidence>
<feature type="domain" description="Electron transfer flavoprotein alpha/beta-subunit N-terminal" evidence="4">
    <location>
        <begin position="18"/>
        <end position="194"/>
    </location>
</feature>
<sequence>MNSHAKAKLQRIAVLVSTGRHPVSGAPRYSRNDAAALELGRRLAQRHNAQLDVIHAGDPADPALPEYLALGAQQVEVLSCTAATDAAQALATRVREHDLVLTGTRAEGAHDSGMLPYRVAALLGYALVGAAVDLEVEAGQARVRQFLPKGLRRRVEAALPAVVAVHPLAEARPAYAYARLRAGTVRASALGVAARVPAVEAAPEAAAWQSGPVERKPLKLAAAERRSGHARMLGATTTESRGGNVVNAGTSVEKAQVILAYLREHQLIDD</sequence>
<name>A0A7W9TZS7_9BURK</name>
<keyword evidence="6" id="KW-1185">Reference proteome</keyword>
<protein>
    <submittedName>
        <fullName evidence="5">Electron transfer flavoprotein beta subunit</fullName>
    </submittedName>
</protein>
<organism evidence="5 6">
    <name type="scientific">Paraburkholderia bannensis</name>
    <dbReference type="NCBI Taxonomy" id="765414"/>
    <lineage>
        <taxon>Bacteria</taxon>
        <taxon>Pseudomonadati</taxon>
        <taxon>Pseudomonadota</taxon>
        <taxon>Betaproteobacteria</taxon>
        <taxon>Burkholderiales</taxon>
        <taxon>Burkholderiaceae</taxon>
        <taxon>Paraburkholderia</taxon>
    </lineage>
</organism>
<dbReference type="Pfam" id="PF01012">
    <property type="entry name" value="ETF"/>
    <property type="match status" value="1"/>
</dbReference>
<accession>A0A7W9TZS7</accession>
<dbReference type="InterPro" id="IPR014729">
    <property type="entry name" value="Rossmann-like_a/b/a_fold"/>
</dbReference>
<evidence type="ECO:0000313" key="6">
    <source>
        <dbReference type="Proteomes" id="UP000571554"/>
    </source>
</evidence>
<keyword evidence="2" id="KW-0813">Transport</keyword>
<dbReference type="Proteomes" id="UP000571554">
    <property type="component" value="Unassembled WGS sequence"/>
</dbReference>
<dbReference type="SUPFAM" id="SSF52402">
    <property type="entry name" value="Adenine nucleotide alpha hydrolases-like"/>
    <property type="match status" value="1"/>
</dbReference>
<evidence type="ECO:0000256" key="2">
    <source>
        <dbReference type="ARBA" id="ARBA00022448"/>
    </source>
</evidence>
<keyword evidence="3" id="KW-0249">Electron transport</keyword>
<dbReference type="PANTHER" id="PTHR21294:SF8">
    <property type="entry name" value="ELECTRON TRANSFER FLAVOPROTEIN SUBUNIT BETA"/>
    <property type="match status" value="1"/>
</dbReference>
<gene>
    <name evidence="5" type="ORF">F4827_004281</name>
</gene>
<evidence type="ECO:0000259" key="4">
    <source>
        <dbReference type="SMART" id="SM00893"/>
    </source>
</evidence>
<dbReference type="PANTHER" id="PTHR21294">
    <property type="entry name" value="ELECTRON TRANSFER FLAVOPROTEIN BETA-SUBUNIT"/>
    <property type="match status" value="1"/>
</dbReference>
<dbReference type="GO" id="GO:0009055">
    <property type="term" value="F:electron transfer activity"/>
    <property type="evidence" value="ECO:0007669"/>
    <property type="project" value="InterPro"/>
</dbReference>